<sequence>MISPELIEQRKSELDDFYAEAISVLVEFVGQMGINPAPQVLIHAADYLPLLSTALKNVELDGDDEKIWLHARVAYFVGEYFAQRYQGSWYVNEDEGSVFYGRYVVGRFSAWNDMALMVDPFEVGRSYIGSPVPRNLQALVDSVDAELKDRSTRGESHRAS</sequence>
<evidence type="ECO:0000313" key="1">
    <source>
        <dbReference type="EMBL" id="WMT03539.1"/>
    </source>
</evidence>
<keyword evidence="2" id="KW-1185">Reference proteome</keyword>
<protein>
    <recommendedName>
        <fullName evidence="3">DUF3806 domain-containing protein</fullName>
    </recommendedName>
</protein>
<organism evidence="1 2">
    <name type="scientific">Lysobacter yananisis</name>
    <dbReference type="NCBI Taxonomy" id="1003114"/>
    <lineage>
        <taxon>Bacteria</taxon>
        <taxon>Pseudomonadati</taxon>
        <taxon>Pseudomonadota</taxon>
        <taxon>Gammaproteobacteria</taxon>
        <taxon>Lysobacterales</taxon>
        <taxon>Lysobacteraceae</taxon>
        <taxon>Lysobacter</taxon>
    </lineage>
</organism>
<dbReference type="Proteomes" id="UP001229313">
    <property type="component" value="Chromosome"/>
</dbReference>
<proteinExistence type="predicted"/>
<dbReference type="EMBL" id="CP133568">
    <property type="protein sequence ID" value="WMT03539.1"/>
    <property type="molecule type" value="Genomic_DNA"/>
</dbReference>
<reference evidence="1 2" key="1">
    <citation type="submission" date="2023-08" db="EMBL/GenBank/DDBJ databases">
        <title>The whole genome sequence of Lysobacter yananisis.</title>
        <authorList>
            <person name="Sun H."/>
        </authorList>
    </citation>
    <scope>NUCLEOTIDE SEQUENCE [LARGE SCALE GENOMIC DNA]</scope>
    <source>
        <strain evidence="1 2">SNNU513</strain>
    </source>
</reference>
<name>A0ABY9P9G6_9GAMM</name>
<evidence type="ECO:0008006" key="3">
    <source>
        <dbReference type="Google" id="ProtNLM"/>
    </source>
</evidence>
<dbReference type="RefSeq" id="WP_057946485.1">
    <property type="nucleotide sequence ID" value="NZ_CP133568.1"/>
</dbReference>
<gene>
    <name evidence="1" type="ORF">RDV84_01415</name>
</gene>
<evidence type="ECO:0000313" key="2">
    <source>
        <dbReference type="Proteomes" id="UP001229313"/>
    </source>
</evidence>
<accession>A0ABY9P9G6</accession>